<gene>
    <name evidence="1" type="ORF">FSP39_011801</name>
</gene>
<evidence type="ECO:0000313" key="1">
    <source>
        <dbReference type="EMBL" id="KAK3106062.1"/>
    </source>
</evidence>
<proteinExistence type="predicted"/>
<dbReference type="AlphaFoldDB" id="A0AA88YUS4"/>
<dbReference type="Proteomes" id="UP001186944">
    <property type="component" value="Unassembled WGS sequence"/>
</dbReference>
<reference evidence="1" key="1">
    <citation type="submission" date="2019-08" db="EMBL/GenBank/DDBJ databases">
        <title>The improved chromosome-level genome for the pearl oyster Pinctada fucata martensii using PacBio sequencing and Hi-C.</title>
        <authorList>
            <person name="Zheng Z."/>
        </authorList>
    </citation>
    <scope>NUCLEOTIDE SEQUENCE</scope>
    <source>
        <strain evidence="1">ZZ-2019</strain>
        <tissue evidence="1">Adductor muscle</tissue>
    </source>
</reference>
<evidence type="ECO:0000313" key="2">
    <source>
        <dbReference type="Proteomes" id="UP001186944"/>
    </source>
</evidence>
<comment type="caution">
    <text evidence="1">The sequence shown here is derived from an EMBL/GenBank/DDBJ whole genome shotgun (WGS) entry which is preliminary data.</text>
</comment>
<protein>
    <submittedName>
        <fullName evidence="1">Uncharacterized protein</fullName>
    </submittedName>
</protein>
<accession>A0AA88YUS4</accession>
<sequence length="173" mass="19865">NRMAEIDRSVKSKYRKQAESDAVKEMAEYKDMSNAALAEKVYSLLNDKYDWRVWFVVVYDGITGSENHWIWYCGGFFKFRHHGKNMVVASNDKDVLPLDKSCAENGLGEIKTMAKNPYSEEIAEIKDLIGSLFITERNAKVIVDWYFPPEYKDCMAPGHGAILKSGNAQFRDF</sequence>
<keyword evidence="2" id="KW-1185">Reference proteome</keyword>
<feature type="non-terminal residue" evidence="1">
    <location>
        <position position="1"/>
    </location>
</feature>
<organism evidence="1 2">
    <name type="scientific">Pinctada imbricata</name>
    <name type="common">Atlantic pearl-oyster</name>
    <name type="synonym">Pinctada martensii</name>
    <dbReference type="NCBI Taxonomy" id="66713"/>
    <lineage>
        <taxon>Eukaryota</taxon>
        <taxon>Metazoa</taxon>
        <taxon>Spiralia</taxon>
        <taxon>Lophotrochozoa</taxon>
        <taxon>Mollusca</taxon>
        <taxon>Bivalvia</taxon>
        <taxon>Autobranchia</taxon>
        <taxon>Pteriomorphia</taxon>
        <taxon>Pterioida</taxon>
        <taxon>Pterioidea</taxon>
        <taxon>Pteriidae</taxon>
        <taxon>Pinctada</taxon>
    </lineage>
</organism>
<dbReference type="EMBL" id="VSWD01000003">
    <property type="protein sequence ID" value="KAK3106062.1"/>
    <property type="molecule type" value="Genomic_DNA"/>
</dbReference>
<name>A0AA88YUS4_PINIB</name>